<dbReference type="AlphaFoldDB" id="A0A0V0ZRI3"/>
<feature type="chain" id="PRO_5006873916" evidence="1">
    <location>
        <begin position="27"/>
        <end position="133"/>
    </location>
</feature>
<evidence type="ECO:0000256" key="1">
    <source>
        <dbReference type="SAM" id="SignalP"/>
    </source>
</evidence>
<organism evidence="2 3">
    <name type="scientific">Trichinella patagoniensis</name>
    <dbReference type="NCBI Taxonomy" id="990121"/>
    <lineage>
        <taxon>Eukaryota</taxon>
        <taxon>Metazoa</taxon>
        <taxon>Ecdysozoa</taxon>
        <taxon>Nematoda</taxon>
        <taxon>Enoplea</taxon>
        <taxon>Dorylaimia</taxon>
        <taxon>Trichinellida</taxon>
        <taxon>Trichinellidae</taxon>
        <taxon>Trichinella</taxon>
    </lineage>
</organism>
<evidence type="ECO:0000313" key="2">
    <source>
        <dbReference type="EMBL" id="KRY14940.1"/>
    </source>
</evidence>
<feature type="signal peptide" evidence="1">
    <location>
        <begin position="1"/>
        <end position="26"/>
    </location>
</feature>
<accession>A0A0V0ZRI3</accession>
<sequence length="133" mass="15517">MIVCFFFNKAKLNRILLLILQPLAMAKKSTLSFNHYILHCRNIVQILADQMRMEIFHQICQIDYWKLITQQNCEAVVLELFSNIEQPPVGSAQSSNKLTTNFQETVESFFMQYIIVQGIFCIPSLHLLDSFKK</sequence>
<keyword evidence="3" id="KW-1185">Reference proteome</keyword>
<dbReference type="Proteomes" id="UP000054783">
    <property type="component" value="Unassembled WGS sequence"/>
</dbReference>
<proteinExistence type="predicted"/>
<evidence type="ECO:0000313" key="3">
    <source>
        <dbReference type="Proteomes" id="UP000054783"/>
    </source>
</evidence>
<gene>
    <name evidence="2" type="ORF">T12_5796</name>
</gene>
<dbReference type="EMBL" id="JYDQ01000105">
    <property type="protein sequence ID" value="KRY14940.1"/>
    <property type="molecule type" value="Genomic_DNA"/>
</dbReference>
<name>A0A0V0ZRI3_9BILA</name>
<protein>
    <submittedName>
        <fullName evidence="2">Uncharacterized protein</fullName>
    </submittedName>
</protein>
<comment type="caution">
    <text evidence="2">The sequence shown here is derived from an EMBL/GenBank/DDBJ whole genome shotgun (WGS) entry which is preliminary data.</text>
</comment>
<keyword evidence="1" id="KW-0732">Signal</keyword>
<reference evidence="2 3" key="1">
    <citation type="submission" date="2015-01" db="EMBL/GenBank/DDBJ databases">
        <title>Evolution of Trichinella species and genotypes.</title>
        <authorList>
            <person name="Korhonen P.K."/>
            <person name="Edoardo P."/>
            <person name="Giuseppe L.R."/>
            <person name="Gasser R.B."/>
        </authorList>
    </citation>
    <scope>NUCLEOTIDE SEQUENCE [LARGE SCALE GENOMIC DNA]</scope>
    <source>
        <strain evidence="2">ISS2496</strain>
    </source>
</reference>